<evidence type="ECO:0008006" key="2">
    <source>
        <dbReference type="Google" id="ProtNLM"/>
    </source>
</evidence>
<dbReference type="EMBL" id="UINC01000278">
    <property type="protein sequence ID" value="SUZ52521.1"/>
    <property type="molecule type" value="Genomic_DNA"/>
</dbReference>
<dbReference type="SUPFAM" id="SSF55920">
    <property type="entry name" value="Creatinase/aminopeptidase"/>
    <property type="match status" value="1"/>
</dbReference>
<sequence length="487" mass="55597">MRNTQGLLVGSHSTSLVFLCLSLVLVLSPQAQSAEAQEEDRRTTRYLEENNQIRRDKFNLVLPQIMRERGIDMWIHVMRLAIPDTFGAEELGSTSGVFVFTDRGGDKIERAILGRRWGARQRARGGGAAYRDPIEELGAYDIIGAPIFVREPLAGPMIEYDFRFKGLREFVAERDPQRIALNYKEDLGEWETYTDFGGARDGLSYTDYRLLAEEIGDKYASRLVSSEYVMMDYILRKVPSEIQLLKTMSAESVERVKNTFAEIVPGATSNRETVFRRMSKGLSQRGRSEGWENSVVQEGDIVASPETGIYAYVLREGETEPPPEIQKLWEKYLTVDRILVDTIRAGLTPREIIGEYTRKFEEEGIIVRDPQLHMFIPKNDFVAYSEGFDPSKTHLSVDAHGMMKGARNRPNENYLGPRIGSYGPDWTKDIPLPANYHFVLEYFFYMPSPAGEGQDQYLLWWDHEPVIATANGVEYLSPPQKELYLIQ</sequence>
<proteinExistence type="predicted"/>
<organism evidence="1">
    <name type="scientific">marine metagenome</name>
    <dbReference type="NCBI Taxonomy" id="408172"/>
    <lineage>
        <taxon>unclassified sequences</taxon>
        <taxon>metagenomes</taxon>
        <taxon>ecological metagenomes</taxon>
    </lineage>
</organism>
<evidence type="ECO:0000313" key="1">
    <source>
        <dbReference type="EMBL" id="SUZ52521.1"/>
    </source>
</evidence>
<reference evidence="1" key="1">
    <citation type="submission" date="2018-05" db="EMBL/GenBank/DDBJ databases">
        <authorList>
            <person name="Lanie J.A."/>
            <person name="Ng W.-L."/>
            <person name="Kazmierczak K.M."/>
            <person name="Andrzejewski T.M."/>
            <person name="Davidsen T.M."/>
            <person name="Wayne K.J."/>
            <person name="Tettelin H."/>
            <person name="Glass J.I."/>
            <person name="Rusch D."/>
            <person name="Podicherti R."/>
            <person name="Tsui H.-C.T."/>
            <person name="Winkler M.E."/>
        </authorList>
    </citation>
    <scope>NUCLEOTIDE SEQUENCE</scope>
</reference>
<accession>A0A381ND46</accession>
<dbReference type="AlphaFoldDB" id="A0A381ND46"/>
<dbReference type="InterPro" id="IPR036005">
    <property type="entry name" value="Creatinase/aminopeptidase-like"/>
</dbReference>
<protein>
    <recommendedName>
        <fullName evidence="2">Peptidase M24 domain-containing protein</fullName>
    </recommendedName>
</protein>
<gene>
    <name evidence="1" type="ORF">METZ01_LOCUS5375</name>
</gene>
<name>A0A381ND46_9ZZZZ</name>